<dbReference type="Gene3D" id="1.10.10.60">
    <property type="entry name" value="Homeodomain-like"/>
    <property type="match status" value="2"/>
</dbReference>
<dbReference type="Pfam" id="PF12833">
    <property type="entry name" value="HTH_18"/>
    <property type="match status" value="1"/>
</dbReference>
<evidence type="ECO:0000256" key="4">
    <source>
        <dbReference type="ARBA" id="ARBA00023163"/>
    </source>
</evidence>
<dbReference type="InterPro" id="IPR003313">
    <property type="entry name" value="AraC-bd"/>
</dbReference>
<dbReference type="SUPFAM" id="SSF51215">
    <property type="entry name" value="Regulatory protein AraC"/>
    <property type="match status" value="1"/>
</dbReference>
<dbReference type="EMBL" id="CP001614">
    <property type="protein sequence ID" value="ACR14045.1"/>
    <property type="molecule type" value="Genomic_DNA"/>
</dbReference>
<dbReference type="InterPro" id="IPR018060">
    <property type="entry name" value="HTH_AraC"/>
</dbReference>
<dbReference type="PRINTS" id="PR00032">
    <property type="entry name" value="HTHARAC"/>
</dbReference>
<dbReference type="Proteomes" id="UP000009080">
    <property type="component" value="Chromosome"/>
</dbReference>
<accession>C5BNS5</accession>
<feature type="domain" description="HTH araC/xylS-type" evidence="6">
    <location>
        <begin position="179"/>
        <end position="277"/>
    </location>
</feature>
<dbReference type="eggNOG" id="COG2207">
    <property type="taxonomic scope" value="Bacteria"/>
</dbReference>
<evidence type="ECO:0000259" key="6">
    <source>
        <dbReference type="PROSITE" id="PS01124"/>
    </source>
</evidence>
<dbReference type="STRING" id="377629.TERTU_0653"/>
<dbReference type="InterPro" id="IPR018062">
    <property type="entry name" value="HTH_AraC-typ_CS"/>
</dbReference>
<dbReference type="OrthoDB" id="9803764at2"/>
<keyword evidence="8" id="KW-1185">Reference proteome</keyword>
<organism evidence="7 8">
    <name type="scientific">Teredinibacter turnerae (strain ATCC 39867 / T7901)</name>
    <dbReference type="NCBI Taxonomy" id="377629"/>
    <lineage>
        <taxon>Bacteria</taxon>
        <taxon>Pseudomonadati</taxon>
        <taxon>Pseudomonadota</taxon>
        <taxon>Gammaproteobacteria</taxon>
        <taxon>Cellvibrionales</taxon>
        <taxon>Cellvibrionaceae</taxon>
        <taxon>Teredinibacter</taxon>
    </lineage>
</organism>
<dbReference type="Pfam" id="PF02311">
    <property type="entry name" value="AraC_binding"/>
    <property type="match status" value="1"/>
</dbReference>
<protein>
    <submittedName>
        <fullName evidence="7">Response regulator receiver domain protein</fullName>
    </submittedName>
</protein>
<evidence type="ECO:0000256" key="3">
    <source>
        <dbReference type="ARBA" id="ARBA00023159"/>
    </source>
</evidence>
<keyword evidence="1" id="KW-0805">Transcription regulation</keyword>
<gene>
    <name evidence="7" type="ordered locus">TERTU_0653</name>
</gene>
<dbReference type="SUPFAM" id="SSF46689">
    <property type="entry name" value="Homeodomain-like"/>
    <property type="match status" value="2"/>
</dbReference>
<evidence type="ECO:0000256" key="5">
    <source>
        <dbReference type="SAM" id="MobiDB-lite"/>
    </source>
</evidence>
<evidence type="ECO:0000256" key="2">
    <source>
        <dbReference type="ARBA" id="ARBA00023125"/>
    </source>
</evidence>
<dbReference type="GO" id="GO:0043565">
    <property type="term" value="F:sequence-specific DNA binding"/>
    <property type="evidence" value="ECO:0007669"/>
    <property type="project" value="InterPro"/>
</dbReference>
<dbReference type="PANTHER" id="PTHR43280:SF2">
    <property type="entry name" value="HTH-TYPE TRANSCRIPTIONAL REGULATOR EXSA"/>
    <property type="match status" value="1"/>
</dbReference>
<name>C5BNS5_TERTT</name>
<dbReference type="AlphaFoldDB" id="C5BNS5"/>
<dbReference type="InterPro" id="IPR009057">
    <property type="entry name" value="Homeodomain-like_sf"/>
</dbReference>
<dbReference type="HOGENOM" id="CLU_000445_88_13_6"/>
<keyword evidence="4" id="KW-0804">Transcription</keyword>
<dbReference type="PROSITE" id="PS00041">
    <property type="entry name" value="HTH_ARAC_FAMILY_1"/>
    <property type="match status" value="1"/>
</dbReference>
<proteinExistence type="predicted"/>
<dbReference type="RefSeq" id="WP_015820161.1">
    <property type="nucleotide sequence ID" value="NC_012997.1"/>
</dbReference>
<dbReference type="InterPro" id="IPR037923">
    <property type="entry name" value="HTH-like"/>
</dbReference>
<dbReference type="PANTHER" id="PTHR43280">
    <property type="entry name" value="ARAC-FAMILY TRANSCRIPTIONAL REGULATOR"/>
    <property type="match status" value="1"/>
</dbReference>
<evidence type="ECO:0000256" key="1">
    <source>
        <dbReference type="ARBA" id="ARBA00023015"/>
    </source>
</evidence>
<feature type="compositionally biased region" description="Polar residues" evidence="5">
    <location>
        <begin position="266"/>
        <end position="280"/>
    </location>
</feature>
<dbReference type="InterPro" id="IPR020449">
    <property type="entry name" value="Tscrpt_reg_AraC-type_HTH"/>
</dbReference>
<keyword evidence="3" id="KW-0010">Activator</keyword>
<evidence type="ECO:0000313" key="7">
    <source>
        <dbReference type="EMBL" id="ACR14045.1"/>
    </source>
</evidence>
<sequence>MEQNWEDRLELGPDCYERFVDQQRVPTLKSLNVAIAGISQLRGDYCVARKKPDYHTILFTLEGEGELHTHKGRTLIPANTLTLLPARQPFLITLSREHWATTWFCLEDTAHWSHLRQPDASVRYSSEAAALYYLLGHLYYENDPDMQTTPLSHLSHYLHNALGNNRQREHLSEPERRLEQLFGDIQQQLHVNWTIERMAERVHYSPSHFHRLCQQHVNRSPIQQLIHLRMERAKQLLSDTHWSLNQIASAVGYSDVFNFSNRFKKSTGVSPSQFRTSPGHRSSERLMPPL</sequence>
<dbReference type="KEGG" id="ttu:TERTU_0653"/>
<dbReference type="SMART" id="SM00342">
    <property type="entry name" value="HTH_ARAC"/>
    <property type="match status" value="1"/>
</dbReference>
<evidence type="ECO:0000313" key="8">
    <source>
        <dbReference type="Proteomes" id="UP000009080"/>
    </source>
</evidence>
<dbReference type="PROSITE" id="PS01124">
    <property type="entry name" value="HTH_ARAC_FAMILY_2"/>
    <property type="match status" value="1"/>
</dbReference>
<keyword evidence="2" id="KW-0238">DNA-binding</keyword>
<dbReference type="Gene3D" id="2.60.120.280">
    <property type="entry name" value="Regulatory protein AraC"/>
    <property type="match status" value="1"/>
</dbReference>
<reference evidence="7 8" key="1">
    <citation type="journal article" date="2009" name="PLoS ONE">
        <title>The complete genome of Teredinibacter turnerae T7901: an intracellular endosymbiont of marine wood-boring bivalves (shipworms).</title>
        <authorList>
            <person name="Yang J.C."/>
            <person name="Madupu R."/>
            <person name="Durkin A.S."/>
            <person name="Ekborg N.A."/>
            <person name="Pedamallu C.S."/>
            <person name="Hostetler J.B."/>
            <person name="Radune D."/>
            <person name="Toms B.S."/>
            <person name="Henrissat B."/>
            <person name="Coutinho P.M."/>
            <person name="Schwarz S."/>
            <person name="Field L."/>
            <person name="Trindade-Silva A.E."/>
            <person name="Soares C.A.G."/>
            <person name="Elshahawi S."/>
            <person name="Hanora A."/>
            <person name="Schmidt E.W."/>
            <person name="Haygood M.G."/>
            <person name="Posfai J."/>
            <person name="Benner J."/>
            <person name="Madinger C."/>
            <person name="Nove J."/>
            <person name="Anton B."/>
            <person name="Chaudhary K."/>
            <person name="Foster J."/>
            <person name="Holman A."/>
            <person name="Kumar S."/>
            <person name="Lessard P.A."/>
            <person name="Luyten Y.A."/>
            <person name="Slatko B."/>
            <person name="Wood N."/>
            <person name="Wu B."/>
            <person name="Teplitski M."/>
            <person name="Mougous J.D."/>
            <person name="Ward N."/>
            <person name="Eisen J.A."/>
            <person name="Badger J.H."/>
            <person name="Distel D.L."/>
        </authorList>
    </citation>
    <scope>NUCLEOTIDE SEQUENCE [LARGE SCALE GENOMIC DNA]</scope>
    <source>
        <strain evidence="8">ATCC 39867 / T7901</strain>
    </source>
</reference>
<dbReference type="GO" id="GO:0003700">
    <property type="term" value="F:DNA-binding transcription factor activity"/>
    <property type="evidence" value="ECO:0007669"/>
    <property type="project" value="InterPro"/>
</dbReference>
<feature type="region of interest" description="Disordered" evidence="5">
    <location>
        <begin position="266"/>
        <end position="290"/>
    </location>
</feature>